<proteinExistence type="predicted"/>
<dbReference type="AlphaFoldDB" id="A0A3N4VKJ3"/>
<evidence type="ECO:0000256" key="1">
    <source>
        <dbReference type="SAM" id="MobiDB-lite"/>
    </source>
</evidence>
<reference evidence="2 3" key="1">
    <citation type="submission" date="2018-11" db="EMBL/GenBank/DDBJ databases">
        <title>Genomic Encyclopedia of Type Strains, Phase IV (KMG-IV): sequencing the most valuable type-strain genomes for metagenomic binning, comparative biology and taxonomic classification.</title>
        <authorList>
            <person name="Goeker M."/>
        </authorList>
    </citation>
    <scope>NUCLEOTIDE SEQUENCE [LARGE SCALE GENOMIC DNA]</scope>
    <source>
        <strain evidence="2 3">DSM 25623</strain>
    </source>
</reference>
<protein>
    <submittedName>
        <fullName evidence="2">Uncharacterized protein</fullName>
    </submittedName>
</protein>
<feature type="compositionally biased region" description="Low complexity" evidence="1">
    <location>
        <begin position="88"/>
        <end position="99"/>
    </location>
</feature>
<accession>A0A3N4VKJ3</accession>
<organism evidence="2 3">
    <name type="scientific">Vulcaniibacterium tengchongense</name>
    <dbReference type="NCBI Taxonomy" id="1273429"/>
    <lineage>
        <taxon>Bacteria</taxon>
        <taxon>Pseudomonadati</taxon>
        <taxon>Pseudomonadota</taxon>
        <taxon>Gammaproteobacteria</taxon>
        <taxon>Lysobacterales</taxon>
        <taxon>Lysobacteraceae</taxon>
        <taxon>Vulcaniibacterium</taxon>
    </lineage>
</organism>
<feature type="region of interest" description="Disordered" evidence="1">
    <location>
        <begin position="78"/>
        <end position="107"/>
    </location>
</feature>
<evidence type="ECO:0000313" key="2">
    <source>
        <dbReference type="EMBL" id="RPE79801.1"/>
    </source>
</evidence>
<keyword evidence="3" id="KW-1185">Reference proteome</keyword>
<dbReference type="RefSeq" id="WP_123769980.1">
    <property type="nucleotide sequence ID" value="NZ_RKQN01000002.1"/>
</dbReference>
<gene>
    <name evidence="2" type="ORF">EDC50_1627</name>
</gene>
<name>A0A3N4VKJ3_9GAMM</name>
<dbReference type="EMBL" id="RKQN01000002">
    <property type="protein sequence ID" value="RPE79801.1"/>
    <property type="molecule type" value="Genomic_DNA"/>
</dbReference>
<evidence type="ECO:0000313" key="3">
    <source>
        <dbReference type="Proteomes" id="UP000269708"/>
    </source>
</evidence>
<comment type="caution">
    <text evidence="2">The sequence shown here is derived from an EMBL/GenBank/DDBJ whole genome shotgun (WGS) entry which is preliminary data.</text>
</comment>
<dbReference type="Proteomes" id="UP000269708">
    <property type="component" value="Unassembled WGS sequence"/>
</dbReference>
<sequence length="107" mass="11881">MTDPIRDSDEPISAADLLEAVLRHASAVGAVLVLLWPAARGASETFGWLPLWLLAMPLSACWALRRFRAPPVREAAPLRRERRRRGRAQAVRRGAAPPLRRQRQAAA</sequence>